<comment type="caution">
    <text evidence="13">The sequence shown here is derived from an EMBL/GenBank/DDBJ whole genome shotgun (WGS) entry which is preliminary data.</text>
</comment>
<dbReference type="SUPFAM" id="SSF50249">
    <property type="entry name" value="Nucleic acid-binding proteins"/>
    <property type="match status" value="1"/>
</dbReference>
<evidence type="ECO:0000256" key="2">
    <source>
        <dbReference type="ARBA" id="ARBA00022741"/>
    </source>
</evidence>
<dbReference type="SMART" id="SM00357">
    <property type="entry name" value="CSP"/>
    <property type="match status" value="1"/>
</dbReference>
<feature type="binding site" evidence="9">
    <location>
        <begin position="184"/>
        <end position="189"/>
    </location>
    <ligand>
        <name>ATP</name>
        <dbReference type="ChEBI" id="CHEBI:30616"/>
    </ligand>
</feature>
<comment type="similarity">
    <text evidence="9 11">Belongs to the Rho family.</text>
</comment>
<dbReference type="GO" id="GO:0008186">
    <property type="term" value="F:ATP-dependent activity, acting on RNA"/>
    <property type="evidence" value="ECO:0007669"/>
    <property type="project" value="UniProtKB-UniRule"/>
</dbReference>
<dbReference type="HAMAP" id="MF_01884">
    <property type="entry name" value="Rho"/>
    <property type="match status" value="1"/>
</dbReference>
<dbReference type="FunFam" id="3.40.50.300:FF:000072">
    <property type="entry name" value="Transcription termination factor Rho"/>
    <property type="match status" value="1"/>
</dbReference>
<comment type="subunit">
    <text evidence="9">Homohexamer. The homohexamer assembles into an open ring structure.</text>
</comment>
<dbReference type="InterPro" id="IPR003593">
    <property type="entry name" value="AAA+_ATPase"/>
</dbReference>
<organism evidence="13 14">
    <name type="scientific">Roseinatronobacter thiooxidans</name>
    <dbReference type="NCBI Taxonomy" id="121821"/>
    <lineage>
        <taxon>Bacteria</taxon>
        <taxon>Pseudomonadati</taxon>
        <taxon>Pseudomonadota</taxon>
        <taxon>Alphaproteobacteria</taxon>
        <taxon>Rhodobacterales</taxon>
        <taxon>Paracoccaceae</taxon>
        <taxon>Roseinatronobacter</taxon>
    </lineage>
</organism>
<keyword evidence="3 9" id="KW-0378">Hydrolase</keyword>
<evidence type="ECO:0000256" key="8">
    <source>
        <dbReference type="ARBA" id="ARBA00023163"/>
    </source>
</evidence>
<proteinExistence type="inferred from homology"/>
<dbReference type="Proteomes" id="UP000249364">
    <property type="component" value="Unassembled WGS sequence"/>
</dbReference>
<evidence type="ECO:0000259" key="12">
    <source>
        <dbReference type="PROSITE" id="PS51856"/>
    </source>
</evidence>
<dbReference type="Gene3D" id="3.40.50.300">
    <property type="entry name" value="P-loop containing nucleotide triphosphate hydrolases"/>
    <property type="match status" value="1"/>
</dbReference>
<evidence type="ECO:0000256" key="5">
    <source>
        <dbReference type="ARBA" id="ARBA00022840"/>
    </source>
</evidence>
<dbReference type="GO" id="GO:0006353">
    <property type="term" value="P:DNA-templated transcription termination"/>
    <property type="evidence" value="ECO:0007669"/>
    <property type="project" value="UniProtKB-UniRule"/>
</dbReference>
<accession>A0A2W7R5D0</accession>
<evidence type="ECO:0000256" key="9">
    <source>
        <dbReference type="HAMAP-Rule" id="MF_01884"/>
    </source>
</evidence>
<dbReference type="Pfam" id="PF07498">
    <property type="entry name" value="Rho_N"/>
    <property type="match status" value="1"/>
</dbReference>
<dbReference type="InterPro" id="IPR004665">
    <property type="entry name" value="Term_rho"/>
</dbReference>
<dbReference type="InterPro" id="IPR000194">
    <property type="entry name" value="ATPase_F1/V1/A1_a/bsu_nucl-bd"/>
</dbReference>
<sequence>MSDMVIEDRPESDETLNLAELKAKSPAELLAMAEELEIENAPSMRKGEMMFSILKERAEEGWTISGEGVLEVLQDGFGFLRAPEANYLPGPDDIYVSPDVIRQYSLRTGDTIEGVIQAPAENERYFAITKVTRINFDDPERARHKVHFDNLTPLYPDQRLWMETDDPATKDRSARIIDIVSPLGKGQRALIVAPPRTGKTVLLQNIAHSIAKNHPECYLIVLLIDERPEEVTDMQRSVKGEVIASTFDEPATRHVAVAEMVIEKAKRLVEHKRDVVILLDSITRLGRAFNTVVPSSGKVLTGGVDANALQRPKRFFGAARNIEEGGSLSIIATALIDTGSRMDEVIFEEFKGTGNSEIVLDRKVADKRVFPAMDILKSGTRKEDLLIEKNDLQKTFVLRRILNPMGTTDAIEFLISKLKQTKTNSDFFDSMNS</sequence>
<keyword evidence="6 9" id="KW-0694">RNA-binding</keyword>
<keyword evidence="8 9" id="KW-0804">Transcription</keyword>
<dbReference type="InterPro" id="IPR011129">
    <property type="entry name" value="CSD"/>
</dbReference>
<dbReference type="Pfam" id="PF07497">
    <property type="entry name" value="Rho_RNA_bind"/>
    <property type="match status" value="1"/>
</dbReference>
<protein>
    <recommendedName>
        <fullName evidence="9 10">Transcription termination factor Rho</fullName>
        <ecNumber evidence="9 10">3.6.4.-</ecNumber>
    </recommendedName>
    <alternativeName>
        <fullName evidence="9">ATP-dependent helicase Rho</fullName>
    </alternativeName>
</protein>
<dbReference type="InterPro" id="IPR027417">
    <property type="entry name" value="P-loop_NTPase"/>
</dbReference>
<evidence type="ECO:0000313" key="14">
    <source>
        <dbReference type="Proteomes" id="UP000249364"/>
    </source>
</evidence>
<evidence type="ECO:0000256" key="4">
    <source>
        <dbReference type="ARBA" id="ARBA00022806"/>
    </source>
</evidence>
<keyword evidence="5 9" id="KW-0067">ATP-binding</keyword>
<dbReference type="SMART" id="SM00382">
    <property type="entry name" value="AAA"/>
    <property type="match status" value="1"/>
</dbReference>
<dbReference type="PANTHER" id="PTHR46425:SF1">
    <property type="entry name" value="TRANSCRIPTION TERMINATION FACTOR RHO"/>
    <property type="match status" value="1"/>
</dbReference>
<comment type="function">
    <text evidence="9">Facilitates transcription termination by a mechanism that involves Rho binding to the nascent RNA, activation of Rho's RNA-dependent ATPase activity, and release of the mRNA from the DNA template.</text>
</comment>
<dbReference type="Gene3D" id="1.10.720.10">
    <property type="match status" value="1"/>
</dbReference>
<dbReference type="SUPFAM" id="SSF68912">
    <property type="entry name" value="Rho N-terminal domain-like"/>
    <property type="match status" value="1"/>
</dbReference>
<evidence type="ECO:0000256" key="3">
    <source>
        <dbReference type="ARBA" id="ARBA00022801"/>
    </source>
</evidence>
<keyword evidence="4 9" id="KW-0347">Helicase</keyword>
<keyword evidence="1 9" id="KW-0806">Transcription termination</keyword>
<dbReference type="PROSITE" id="PS51856">
    <property type="entry name" value="RHO_RNA_BD"/>
    <property type="match status" value="1"/>
</dbReference>
<keyword evidence="14" id="KW-1185">Reference proteome</keyword>
<feature type="binding site" evidence="9">
    <location>
        <begin position="196"/>
        <end position="201"/>
    </location>
    <ligand>
        <name>ATP</name>
        <dbReference type="ChEBI" id="CHEBI:30616"/>
    </ligand>
</feature>
<gene>
    <name evidence="9" type="primary">rho</name>
    <name evidence="13" type="ORF">LY56_01416</name>
</gene>
<dbReference type="AlphaFoldDB" id="A0A2W7R5D0"/>
<dbReference type="Gene3D" id="2.40.50.140">
    <property type="entry name" value="Nucleic acid-binding proteins"/>
    <property type="match status" value="1"/>
</dbReference>
<evidence type="ECO:0000313" key="13">
    <source>
        <dbReference type="EMBL" id="PZX45855.1"/>
    </source>
</evidence>
<dbReference type="GO" id="GO:0005524">
    <property type="term" value="F:ATP binding"/>
    <property type="evidence" value="ECO:0007669"/>
    <property type="project" value="UniProtKB-UniRule"/>
</dbReference>
<dbReference type="EC" id="3.6.4.-" evidence="9 10"/>
<keyword evidence="2 9" id="KW-0547">Nucleotide-binding</keyword>
<reference evidence="13 14" key="1">
    <citation type="submission" date="2018-06" db="EMBL/GenBank/DDBJ databases">
        <title>Genomic Encyclopedia of Archaeal and Bacterial Type Strains, Phase II (KMG-II): from individual species to whole genera.</title>
        <authorList>
            <person name="Goeker M."/>
        </authorList>
    </citation>
    <scope>NUCLEOTIDE SEQUENCE [LARGE SCALE GENOMIC DNA]</scope>
    <source>
        <strain evidence="13 14">DSM 13087</strain>
    </source>
</reference>
<dbReference type="EMBL" id="QKZQ01000005">
    <property type="protein sequence ID" value="PZX45855.1"/>
    <property type="molecule type" value="Genomic_DNA"/>
</dbReference>
<dbReference type="InterPro" id="IPR012340">
    <property type="entry name" value="NA-bd_OB-fold"/>
</dbReference>
<dbReference type="InterPro" id="IPR011112">
    <property type="entry name" value="Rho-like_N"/>
</dbReference>
<dbReference type="STRING" id="121821.GCA_001870675_00205"/>
<dbReference type="InterPro" id="IPR036269">
    <property type="entry name" value="Rho_N_sf"/>
</dbReference>
<evidence type="ECO:0000256" key="7">
    <source>
        <dbReference type="ARBA" id="ARBA00023015"/>
    </source>
</evidence>
<dbReference type="Pfam" id="PF00006">
    <property type="entry name" value="ATP-synt_ab"/>
    <property type="match status" value="1"/>
</dbReference>
<feature type="domain" description="Rho RNA-BD" evidence="12">
    <location>
        <begin position="63"/>
        <end position="138"/>
    </location>
</feature>
<dbReference type="GO" id="GO:0003723">
    <property type="term" value="F:RNA binding"/>
    <property type="evidence" value="ECO:0007669"/>
    <property type="project" value="UniProtKB-UniRule"/>
</dbReference>
<evidence type="ECO:0000256" key="10">
    <source>
        <dbReference type="NCBIfam" id="TIGR00767"/>
    </source>
</evidence>
<keyword evidence="7 9" id="KW-0805">Transcription regulation</keyword>
<dbReference type="GO" id="GO:0004386">
    <property type="term" value="F:helicase activity"/>
    <property type="evidence" value="ECO:0007669"/>
    <property type="project" value="UniProtKB-UniRule"/>
</dbReference>
<dbReference type="InterPro" id="IPR041703">
    <property type="entry name" value="Rho_factor_ATP-bd"/>
</dbReference>
<comment type="caution">
    <text evidence="9">Lacks conserved residue(s) required for the propagation of feature annotation.</text>
</comment>
<dbReference type="CDD" id="cd04459">
    <property type="entry name" value="Rho_CSD"/>
    <property type="match status" value="1"/>
</dbReference>
<evidence type="ECO:0000256" key="1">
    <source>
        <dbReference type="ARBA" id="ARBA00022472"/>
    </source>
</evidence>
<name>A0A2W7R5D0_9RHOB</name>
<dbReference type="GO" id="GO:0005829">
    <property type="term" value="C:cytosol"/>
    <property type="evidence" value="ECO:0007669"/>
    <property type="project" value="UniProtKB-ARBA"/>
</dbReference>
<feature type="binding site" evidence="9">
    <location>
        <position position="227"/>
    </location>
    <ligand>
        <name>ATP</name>
        <dbReference type="ChEBI" id="CHEBI:30616"/>
    </ligand>
</feature>
<dbReference type="CDD" id="cd01128">
    <property type="entry name" value="rho_factor_C"/>
    <property type="match status" value="1"/>
</dbReference>
<evidence type="ECO:0000256" key="11">
    <source>
        <dbReference type="PROSITE-ProRule" id="PRU01203"/>
    </source>
</evidence>
<dbReference type="SMART" id="SM00959">
    <property type="entry name" value="Rho_N"/>
    <property type="match status" value="1"/>
</dbReference>
<dbReference type="NCBIfam" id="TIGR00767">
    <property type="entry name" value="rho"/>
    <property type="match status" value="1"/>
</dbReference>
<dbReference type="PANTHER" id="PTHR46425">
    <property type="entry name" value="TRANSCRIPTION TERMINATION FACTOR RHO"/>
    <property type="match status" value="1"/>
</dbReference>
<dbReference type="GO" id="GO:0016787">
    <property type="term" value="F:hydrolase activity"/>
    <property type="evidence" value="ECO:0007669"/>
    <property type="project" value="UniProtKB-KW"/>
</dbReference>
<dbReference type="NCBIfam" id="NF006886">
    <property type="entry name" value="PRK09376.1"/>
    <property type="match status" value="1"/>
</dbReference>
<dbReference type="SUPFAM" id="SSF52540">
    <property type="entry name" value="P-loop containing nucleoside triphosphate hydrolases"/>
    <property type="match status" value="1"/>
</dbReference>
<dbReference type="InterPro" id="IPR011113">
    <property type="entry name" value="Rho_RNA-bd"/>
</dbReference>
<evidence type="ECO:0000256" key="6">
    <source>
        <dbReference type="ARBA" id="ARBA00022884"/>
    </source>
</evidence>